<dbReference type="Proteomes" id="UP001218218">
    <property type="component" value="Unassembled WGS sequence"/>
</dbReference>
<protein>
    <submittedName>
        <fullName evidence="2">Uncharacterized protein</fullName>
    </submittedName>
</protein>
<reference evidence="2" key="1">
    <citation type="submission" date="2023-03" db="EMBL/GenBank/DDBJ databases">
        <title>Massive genome expansion in bonnet fungi (Mycena s.s.) driven by repeated elements and novel gene families across ecological guilds.</title>
        <authorList>
            <consortium name="Lawrence Berkeley National Laboratory"/>
            <person name="Harder C.B."/>
            <person name="Miyauchi S."/>
            <person name="Viragh M."/>
            <person name="Kuo A."/>
            <person name="Thoen E."/>
            <person name="Andreopoulos B."/>
            <person name="Lu D."/>
            <person name="Skrede I."/>
            <person name="Drula E."/>
            <person name="Henrissat B."/>
            <person name="Morin E."/>
            <person name="Kohler A."/>
            <person name="Barry K."/>
            <person name="LaButti K."/>
            <person name="Morin E."/>
            <person name="Salamov A."/>
            <person name="Lipzen A."/>
            <person name="Mereny Z."/>
            <person name="Hegedus B."/>
            <person name="Baldrian P."/>
            <person name="Stursova M."/>
            <person name="Weitz H."/>
            <person name="Taylor A."/>
            <person name="Grigoriev I.V."/>
            <person name="Nagy L.G."/>
            <person name="Martin F."/>
            <person name="Kauserud H."/>
        </authorList>
    </citation>
    <scope>NUCLEOTIDE SEQUENCE</scope>
    <source>
        <strain evidence="2">CBHHK002</strain>
    </source>
</reference>
<name>A0AAD7ADX0_9AGAR</name>
<feature type="compositionally biased region" description="Low complexity" evidence="1">
    <location>
        <begin position="302"/>
        <end position="320"/>
    </location>
</feature>
<feature type="region of interest" description="Disordered" evidence="1">
    <location>
        <begin position="302"/>
        <end position="338"/>
    </location>
</feature>
<comment type="caution">
    <text evidence="2">The sequence shown here is derived from an EMBL/GenBank/DDBJ whole genome shotgun (WGS) entry which is preliminary data.</text>
</comment>
<proteinExistence type="predicted"/>
<dbReference type="EMBL" id="JARIHO010000009">
    <property type="protein sequence ID" value="KAJ7355973.1"/>
    <property type="molecule type" value="Genomic_DNA"/>
</dbReference>
<accession>A0AAD7ADX0</accession>
<keyword evidence="3" id="KW-1185">Reference proteome</keyword>
<evidence type="ECO:0000313" key="3">
    <source>
        <dbReference type="Proteomes" id="UP001218218"/>
    </source>
</evidence>
<dbReference type="AlphaFoldDB" id="A0AAD7ADX0"/>
<organism evidence="2 3">
    <name type="scientific">Mycena albidolilacea</name>
    <dbReference type="NCBI Taxonomy" id="1033008"/>
    <lineage>
        <taxon>Eukaryota</taxon>
        <taxon>Fungi</taxon>
        <taxon>Dikarya</taxon>
        <taxon>Basidiomycota</taxon>
        <taxon>Agaricomycotina</taxon>
        <taxon>Agaricomycetes</taxon>
        <taxon>Agaricomycetidae</taxon>
        <taxon>Agaricales</taxon>
        <taxon>Marasmiineae</taxon>
        <taxon>Mycenaceae</taxon>
        <taxon>Mycena</taxon>
    </lineage>
</organism>
<evidence type="ECO:0000313" key="2">
    <source>
        <dbReference type="EMBL" id="KAJ7355973.1"/>
    </source>
</evidence>
<feature type="compositionally biased region" description="Acidic residues" evidence="1">
    <location>
        <begin position="430"/>
        <end position="446"/>
    </location>
</feature>
<sequence>MSWKDMKDKIKRWFWRQRAGTMGIHSNPYFAHLAQLRRDESTMGPPKRPADFQWYMRHADFKEGVSEHFVEKHGDKPKEQHIAFHCQVAREMLMEESEEVQSQIKAECDAAHSEDLEAYEESGAGLPDVSEEVQRQCRENFLAIVQPLLAGLHEYTGLTLNIIGARINNDTQDFETMSANTGVVGGKDWARWDPEGYSSTLKNYLRFVHARHLESKNLMDAGPSYHAFKCFQRTLHGVHIPSDLLESNGLLCFDLDKDVDMGPLPPPPIMEDGDDEALEKGIQLPTITLAPSVPTVTPAPSAPIVTPAPSAPAVTAAPSSRLRRPRPSSTPCRPHPRPSIIRDELRAEILAKSGDEHENWLRELRRMNDYWLEHENNMARNRKLLKDMDLNQVTNLLGMKCPKGGRGGGKASSRKKAKKGMEDKWSSESDSADDDDGGSSDEEENQDGPARERTPLTTRVRAAHGAGTAKGGAKWAETARSILLEVEMGVDWKDVVSLWWTLEELWKFATSTKSHATTHRPKAVGVWVKNARKGNPDIGSASGMEWEWWAW</sequence>
<feature type="region of interest" description="Disordered" evidence="1">
    <location>
        <begin position="397"/>
        <end position="471"/>
    </location>
</feature>
<evidence type="ECO:0000256" key="1">
    <source>
        <dbReference type="SAM" id="MobiDB-lite"/>
    </source>
</evidence>
<gene>
    <name evidence="2" type="ORF">DFH08DRAFT_955405</name>
</gene>